<accession>A0A067TFW0</accession>
<dbReference type="Proteomes" id="UP000027222">
    <property type="component" value="Unassembled WGS sequence"/>
</dbReference>
<dbReference type="HOGENOM" id="CLU_2320561_0_0_1"/>
<evidence type="ECO:0000313" key="1">
    <source>
        <dbReference type="EMBL" id="KDR81247.1"/>
    </source>
</evidence>
<gene>
    <name evidence="1" type="ORF">GALMADRAFT_1124604</name>
</gene>
<evidence type="ECO:0000313" key="2">
    <source>
        <dbReference type="Proteomes" id="UP000027222"/>
    </source>
</evidence>
<dbReference type="AlphaFoldDB" id="A0A067TFW0"/>
<sequence length="99" mass="11273">MAKEFDKHSLSLFAAVLICLENSFWSLSNPVTFSNSFQKAFKLYTESGIREKLETSLKSLGDYPPLYSDTIVAFRSLLLETLLKHRLPHSDNSHPQSTH</sequence>
<reference evidence="2" key="1">
    <citation type="journal article" date="2014" name="Proc. Natl. Acad. Sci. U.S.A.">
        <title>Extensive sampling of basidiomycete genomes demonstrates inadequacy of the white-rot/brown-rot paradigm for wood decay fungi.</title>
        <authorList>
            <person name="Riley R."/>
            <person name="Salamov A.A."/>
            <person name="Brown D.W."/>
            <person name="Nagy L.G."/>
            <person name="Floudas D."/>
            <person name="Held B.W."/>
            <person name="Levasseur A."/>
            <person name="Lombard V."/>
            <person name="Morin E."/>
            <person name="Otillar R."/>
            <person name="Lindquist E.A."/>
            <person name="Sun H."/>
            <person name="LaButti K.M."/>
            <person name="Schmutz J."/>
            <person name="Jabbour D."/>
            <person name="Luo H."/>
            <person name="Baker S.E."/>
            <person name="Pisabarro A.G."/>
            <person name="Walton J.D."/>
            <person name="Blanchette R.A."/>
            <person name="Henrissat B."/>
            <person name="Martin F."/>
            <person name="Cullen D."/>
            <person name="Hibbett D.S."/>
            <person name="Grigoriev I.V."/>
        </authorList>
    </citation>
    <scope>NUCLEOTIDE SEQUENCE [LARGE SCALE GENOMIC DNA]</scope>
    <source>
        <strain evidence="2">CBS 339.88</strain>
    </source>
</reference>
<name>A0A067TFW0_GALM3</name>
<dbReference type="EMBL" id="KL142371">
    <property type="protein sequence ID" value="KDR81247.1"/>
    <property type="molecule type" value="Genomic_DNA"/>
</dbReference>
<dbReference type="OrthoDB" id="3282930at2759"/>
<keyword evidence="2" id="KW-1185">Reference proteome</keyword>
<organism evidence="1 2">
    <name type="scientific">Galerina marginata (strain CBS 339.88)</name>
    <dbReference type="NCBI Taxonomy" id="685588"/>
    <lineage>
        <taxon>Eukaryota</taxon>
        <taxon>Fungi</taxon>
        <taxon>Dikarya</taxon>
        <taxon>Basidiomycota</taxon>
        <taxon>Agaricomycotina</taxon>
        <taxon>Agaricomycetes</taxon>
        <taxon>Agaricomycetidae</taxon>
        <taxon>Agaricales</taxon>
        <taxon>Agaricineae</taxon>
        <taxon>Strophariaceae</taxon>
        <taxon>Galerina</taxon>
    </lineage>
</organism>
<protein>
    <submittedName>
        <fullName evidence="1">Uncharacterized protein</fullName>
    </submittedName>
</protein>
<proteinExistence type="predicted"/>